<evidence type="ECO:0000313" key="3">
    <source>
        <dbReference type="EMBL" id="KAG5663705.1"/>
    </source>
</evidence>
<gene>
    <name evidence="3" type="ORF">KAF25_006290</name>
</gene>
<organism evidence="3 4">
    <name type="scientific">Fusarium avenaceum</name>
    <dbReference type="NCBI Taxonomy" id="40199"/>
    <lineage>
        <taxon>Eukaryota</taxon>
        <taxon>Fungi</taxon>
        <taxon>Dikarya</taxon>
        <taxon>Ascomycota</taxon>
        <taxon>Pezizomycotina</taxon>
        <taxon>Sordariomycetes</taxon>
        <taxon>Hypocreomycetidae</taxon>
        <taxon>Hypocreales</taxon>
        <taxon>Nectriaceae</taxon>
        <taxon>Fusarium</taxon>
        <taxon>Fusarium tricinctum species complex</taxon>
    </lineage>
</organism>
<name>A0A9P7KWD5_9HYPO</name>
<proteinExistence type="predicted"/>
<keyword evidence="2" id="KW-0472">Membrane</keyword>
<dbReference type="EMBL" id="JAGPUO010000003">
    <property type="protein sequence ID" value="KAG5663705.1"/>
    <property type="molecule type" value="Genomic_DNA"/>
</dbReference>
<evidence type="ECO:0000256" key="1">
    <source>
        <dbReference type="SAM" id="MobiDB-lite"/>
    </source>
</evidence>
<keyword evidence="4" id="KW-1185">Reference proteome</keyword>
<feature type="compositionally biased region" description="Basic and acidic residues" evidence="1">
    <location>
        <begin position="133"/>
        <end position="152"/>
    </location>
</feature>
<keyword evidence="2" id="KW-1133">Transmembrane helix</keyword>
<dbReference type="AlphaFoldDB" id="A0A9P7KWD5"/>
<accession>A0A9P7KWD5</accession>
<feature type="region of interest" description="Disordered" evidence="1">
    <location>
        <begin position="123"/>
        <end position="152"/>
    </location>
</feature>
<sequence>MWRVPEQTATRSRAALWEVINPRADLLNAVVVASRNTQQKTVASHGNAMCALSEATRKPHVPSAFAANVVNGVTLVLIVLKYGVVVVIRLGIRTKPAKGIKAADRPLPPRIAFKVENNDFPQVAQSASASRDQAVKSDPEDWDRIVKPEPEW</sequence>
<feature type="transmembrane region" description="Helical" evidence="2">
    <location>
        <begin position="69"/>
        <end position="92"/>
    </location>
</feature>
<reference evidence="3" key="1">
    <citation type="submission" date="2021-04" db="EMBL/GenBank/DDBJ databases">
        <title>Draft genome of Fusarium avenaceum strain F156N33, isolated from an atmospheric sample in Virginia.</title>
        <authorList>
            <person name="Yang S."/>
            <person name="Vinatzer B.A."/>
            <person name="Coleman J."/>
        </authorList>
    </citation>
    <scope>NUCLEOTIDE SEQUENCE</scope>
    <source>
        <strain evidence="3">F156N33</strain>
    </source>
</reference>
<evidence type="ECO:0000256" key="2">
    <source>
        <dbReference type="SAM" id="Phobius"/>
    </source>
</evidence>
<keyword evidence="2" id="KW-0812">Transmembrane</keyword>
<protein>
    <submittedName>
        <fullName evidence="3">Uncharacterized protein</fullName>
    </submittedName>
</protein>
<evidence type="ECO:0000313" key="4">
    <source>
        <dbReference type="Proteomes" id="UP000782241"/>
    </source>
</evidence>
<comment type="caution">
    <text evidence="3">The sequence shown here is derived from an EMBL/GenBank/DDBJ whole genome shotgun (WGS) entry which is preliminary data.</text>
</comment>
<dbReference type="Proteomes" id="UP000782241">
    <property type="component" value="Unassembled WGS sequence"/>
</dbReference>